<comment type="caution">
    <text evidence="7">The sequence shown here is derived from an EMBL/GenBank/DDBJ whole genome shotgun (WGS) entry which is preliminary data.</text>
</comment>
<reference evidence="7 8" key="1">
    <citation type="submission" date="2021-07" db="EMBL/GenBank/DDBJ databases">
        <authorList>
            <person name="Palmer J.M."/>
        </authorList>
    </citation>
    <scope>NUCLEOTIDE SEQUENCE [LARGE SCALE GENOMIC DNA]</scope>
    <source>
        <strain evidence="7 8">AT_MEX2019</strain>
        <tissue evidence="7">Muscle</tissue>
    </source>
</reference>
<feature type="domain" description="Ig-like" evidence="6">
    <location>
        <begin position="117"/>
        <end position="219"/>
    </location>
</feature>
<accession>A0ABU7C4Y3</accession>
<keyword evidence="2 4" id="KW-0472">Membrane</keyword>
<evidence type="ECO:0000256" key="2">
    <source>
        <dbReference type="ARBA" id="ARBA00023136"/>
    </source>
</evidence>
<keyword evidence="5" id="KW-0732">Signal</keyword>
<keyword evidence="4" id="KW-0812">Transmembrane</keyword>
<evidence type="ECO:0000256" key="1">
    <source>
        <dbReference type="ARBA" id="ARBA00004370"/>
    </source>
</evidence>
<dbReference type="InterPro" id="IPR007110">
    <property type="entry name" value="Ig-like_dom"/>
</dbReference>
<feature type="transmembrane region" description="Helical" evidence="4">
    <location>
        <begin position="229"/>
        <end position="256"/>
    </location>
</feature>
<sequence>MIASWKLCFSLMSICSLQCRVVSQKLQLEPLNSTVLQDSDVQFNATIQGDWEVTTWNVGGIQVLTVVNSLDSIIPSSDRFSARFCLNGSKGCVEFTIHNVSRTDAGDVVCTVQGYQPLKAQLYVQERGTVSILGGDVTKMQGEQAEFECLTTAWFPTPTISWTQNDQTVDSSLYNTTSLTDGDSFNSTTILKLTAVSNTRVKCLATLSTLATPQSSSVYMVVVPKPTDWTVLIAVVVSFGSCALLVLLIIGIIFCYKRRKEKEPNYQDEMRKVKTQSQLSVINTVEQVTGQVNETYEPENQSNHTNVGLKPGFVKHRHVTIV</sequence>
<dbReference type="Gene3D" id="2.60.40.10">
    <property type="entry name" value="Immunoglobulins"/>
    <property type="match status" value="2"/>
</dbReference>
<keyword evidence="3" id="KW-0393">Immunoglobulin domain</keyword>
<evidence type="ECO:0000313" key="7">
    <source>
        <dbReference type="EMBL" id="MED6257767.1"/>
    </source>
</evidence>
<evidence type="ECO:0000256" key="5">
    <source>
        <dbReference type="SAM" id="SignalP"/>
    </source>
</evidence>
<dbReference type="InterPro" id="IPR036179">
    <property type="entry name" value="Ig-like_dom_sf"/>
</dbReference>
<feature type="chain" id="PRO_5045689180" description="Ig-like domain-containing protein" evidence="5">
    <location>
        <begin position="24"/>
        <end position="322"/>
    </location>
</feature>
<evidence type="ECO:0000313" key="8">
    <source>
        <dbReference type="Proteomes" id="UP001345963"/>
    </source>
</evidence>
<dbReference type="SUPFAM" id="SSF48726">
    <property type="entry name" value="Immunoglobulin"/>
    <property type="match status" value="2"/>
</dbReference>
<dbReference type="PANTHER" id="PTHR44991:SF1">
    <property type="entry name" value="IMMUNOGLOBULIN SUPERFAMILY MEMBER 5"/>
    <property type="match status" value="1"/>
</dbReference>
<evidence type="ECO:0000256" key="4">
    <source>
        <dbReference type="SAM" id="Phobius"/>
    </source>
</evidence>
<evidence type="ECO:0000259" key="6">
    <source>
        <dbReference type="PROSITE" id="PS50835"/>
    </source>
</evidence>
<dbReference type="PROSITE" id="PS50835">
    <property type="entry name" value="IG_LIKE"/>
    <property type="match status" value="1"/>
</dbReference>
<feature type="signal peptide" evidence="5">
    <location>
        <begin position="1"/>
        <end position="23"/>
    </location>
</feature>
<dbReference type="InterPro" id="IPR053896">
    <property type="entry name" value="BTN3A2-like_Ig-C"/>
</dbReference>
<dbReference type="InterPro" id="IPR013783">
    <property type="entry name" value="Ig-like_fold"/>
</dbReference>
<proteinExistence type="predicted"/>
<gene>
    <name evidence="7" type="ORF">ATANTOWER_031046</name>
</gene>
<comment type="subcellular location">
    <subcellularLocation>
        <location evidence="1">Membrane</location>
    </subcellularLocation>
</comment>
<dbReference type="EMBL" id="JAHUTI010079531">
    <property type="protein sequence ID" value="MED6257767.1"/>
    <property type="molecule type" value="Genomic_DNA"/>
</dbReference>
<dbReference type="Pfam" id="PF22705">
    <property type="entry name" value="C2-set_3"/>
    <property type="match status" value="1"/>
</dbReference>
<dbReference type="Proteomes" id="UP001345963">
    <property type="component" value="Unassembled WGS sequence"/>
</dbReference>
<dbReference type="SMART" id="SM00409">
    <property type="entry name" value="IG"/>
    <property type="match status" value="2"/>
</dbReference>
<organism evidence="7 8">
    <name type="scientific">Ataeniobius toweri</name>
    <dbReference type="NCBI Taxonomy" id="208326"/>
    <lineage>
        <taxon>Eukaryota</taxon>
        <taxon>Metazoa</taxon>
        <taxon>Chordata</taxon>
        <taxon>Craniata</taxon>
        <taxon>Vertebrata</taxon>
        <taxon>Euteleostomi</taxon>
        <taxon>Actinopterygii</taxon>
        <taxon>Neopterygii</taxon>
        <taxon>Teleostei</taxon>
        <taxon>Neoteleostei</taxon>
        <taxon>Acanthomorphata</taxon>
        <taxon>Ovalentaria</taxon>
        <taxon>Atherinomorphae</taxon>
        <taxon>Cyprinodontiformes</taxon>
        <taxon>Goodeidae</taxon>
        <taxon>Ataeniobius</taxon>
    </lineage>
</organism>
<name>A0ABU7C4Y3_9TELE</name>
<keyword evidence="4" id="KW-1133">Transmembrane helix</keyword>
<dbReference type="InterPro" id="IPR003599">
    <property type="entry name" value="Ig_sub"/>
</dbReference>
<protein>
    <recommendedName>
        <fullName evidence="6">Ig-like domain-containing protein</fullName>
    </recommendedName>
</protein>
<evidence type="ECO:0000256" key="3">
    <source>
        <dbReference type="ARBA" id="ARBA00023319"/>
    </source>
</evidence>
<keyword evidence="8" id="KW-1185">Reference proteome</keyword>
<dbReference type="PANTHER" id="PTHR44991">
    <property type="entry name" value="IMMUNOGLOBULIN SUPERFAMILY MEMBER 5"/>
    <property type="match status" value="1"/>
</dbReference>